<sequence>MATQSLKHPALTKDDASSLFSQISEILGNGNLALNETPSFHSICNAYILGLESTSYCTPSVCGNAQEKIKESIWRDAHMGIFSGNGNDVSRVVHKITQIVRADDAGALMEEQLDNSSCEVSSEVVCKKFFNWEKLNHGDCLTTESYNTMLYLAGELKEFEMVERLVKEMETSKCVKDIKTWTILLLHYGKAKLVGKSLLIFEKMRNLGFKPNAEAYGLMIHYGDIDGVYLVADNMIQVSEIPEHDVYSCVLRSFCISGRIREALELIQDLKSKNLTLSPIYFEILVKGLCKADKTDDALEIGDIMKKRNVVDEMVYGKDHPKEEICTGDSNNAKPNVKSNYVDSNANCLLVEHLPRTSNEALQTIYTIVSPSKDWSLMQEALEKHQVHYTADLVTEILWICSICGSDVLHFFSWIKKQPGYRHTTDTYNMAIKIAGRGKDFKHMRSLLYEMQRNGCLVTSDTWAIMIMSFGRVGLTDIALRNFREMQACGCKPTVSAYKYLILRLCGRKGGKVEEALKLFKEMMNMGLVTDKELVEGFFNWFCPAGKLAKARKCLEYLCQVGYTTLLSYSLLCRRGKVEEALALTGDVKED</sequence>
<keyword evidence="2" id="KW-0677">Repeat</keyword>
<evidence type="ECO:0000313" key="5">
    <source>
        <dbReference type="Proteomes" id="UP001153076"/>
    </source>
</evidence>
<evidence type="ECO:0000313" key="4">
    <source>
        <dbReference type="EMBL" id="KAJ8446844.1"/>
    </source>
</evidence>
<reference evidence="4" key="1">
    <citation type="submission" date="2022-04" db="EMBL/GenBank/DDBJ databases">
        <title>Carnegiea gigantea Genome sequencing and assembly v2.</title>
        <authorList>
            <person name="Copetti D."/>
            <person name="Sanderson M.J."/>
            <person name="Burquez A."/>
            <person name="Wojciechowski M.F."/>
        </authorList>
    </citation>
    <scope>NUCLEOTIDE SEQUENCE</scope>
    <source>
        <strain evidence="4">SGP5-SGP5p</strain>
        <tissue evidence="4">Aerial part</tissue>
    </source>
</reference>
<protein>
    <recommendedName>
        <fullName evidence="6">Pentatricopeptide repeat-containing protein</fullName>
    </recommendedName>
</protein>
<feature type="repeat" description="PPR" evidence="3">
    <location>
        <begin position="177"/>
        <end position="211"/>
    </location>
</feature>
<keyword evidence="5" id="KW-1185">Reference proteome</keyword>
<feature type="repeat" description="PPR" evidence="3">
    <location>
        <begin position="459"/>
        <end position="493"/>
    </location>
</feature>
<name>A0A9Q1KQ22_9CARY</name>
<organism evidence="4 5">
    <name type="scientific">Carnegiea gigantea</name>
    <dbReference type="NCBI Taxonomy" id="171969"/>
    <lineage>
        <taxon>Eukaryota</taxon>
        <taxon>Viridiplantae</taxon>
        <taxon>Streptophyta</taxon>
        <taxon>Embryophyta</taxon>
        <taxon>Tracheophyta</taxon>
        <taxon>Spermatophyta</taxon>
        <taxon>Magnoliopsida</taxon>
        <taxon>eudicotyledons</taxon>
        <taxon>Gunneridae</taxon>
        <taxon>Pentapetalae</taxon>
        <taxon>Caryophyllales</taxon>
        <taxon>Cactineae</taxon>
        <taxon>Cactaceae</taxon>
        <taxon>Cactoideae</taxon>
        <taxon>Echinocereeae</taxon>
        <taxon>Carnegiea</taxon>
    </lineage>
</organism>
<evidence type="ECO:0000256" key="3">
    <source>
        <dbReference type="PROSITE-ProRule" id="PRU00708"/>
    </source>
</evidence>
<feature type="repeat" description="PPR" evidence="3">
    <location>
        <begin position="494"/>
        <end position="530"/>
    </location>
</feature>
<evidence type="ECO:0000256" key="2">
    <source>
        <dbReference type="ARBA" id="ARBA00022737"/>
    </source>
</evidence>
<dbReference type="InterPro" id="IPR011990">
    <property type="entry name" value="TPR-like_helical_dom_sf"/>
</dbReference>
<dbReference type="AlphaFoldDB" id="A0A9Q1KQ22"/>
<accession>A0A9Q1KQ22</accession>
<feature type="repeat" description="PPR" evidence="3">
    <location>
        <begin position="243"/>
        <end position="277"/>
    </location>
</feature>
<proteinExistence type="inferred from homology"/>
<dbReference type="EMBL" id="JAKOGI010000048">
    <property type="protein sequence ID" value="KAJ8446844.1"/>
    <property type="molecule type" value="Genomic_DNA"/>
</dbReference>
<dbReference type="InterPro" id="IPR002885">
    <property type="entry name" value="PPR_rpt"/>
</dbReference>
<dbReference type="PROSITE" id="PS51375">
    <property type="entry name" value="PPR"/>
    <property type="match status" value="5"/>
</dbReference>
<dbReference type="PANTHER" id="PTHR47936:SF1">
    <property type="entry name" value="PENTATRICOPEPTIDE REPEAT-CONTAINING PROTEIN GUN1, CHLOROPLASTIC"/>
    <property type="match status" value="1"/>
</dbReference>
<dbReference type="NCBIfam" id="TIGR00756">
    <property type="entry name" value="PPR"/>
    <property type="match status" value="6"/>
</dbReference>
<comment type="similarity">
    <text evidence="1">Belongs to the PPR family. P subfamily.</text>
</comment>
<dbReference type="OrthoDB" id="185373at2759"/>
<dbReference type="Pfam" id="PF01535">
    <property type="entry name" value="PPR"/>
    <property type="match status" value="5"/>
</dbReference>
<dbReference type="Gene3D" id="1.25.40.10">
    <property type="entry name" value="Tetratricopeptide repeat domain"/>
    <property type="match status" value="4"/>
</dbReference>
<evidence type="ECO:0000256" key="1">
    <source>
        <dbReference type="ARBA" id="ARBA00007626"/>
    </source>
</evidence>
<evidence type="ECO:0008006" key="6">
    <source>
        <dbReference type="Google" id="ProtNLM"/>
    </source>
</evidence>
<comment type="caution">
    <text evidence="4">The sequence shown here is derived from an EMBL/GenBank/DDBJ whole genome shotgun (WGS) entry which is preliminary data.</text>
</comment>
<gene>
    <name evidence="4" type="ORF">Cgig2_016154</name>
</gene>
<dbReference type="Proteomes" id="UP001153076">
    <property type="component" value="Unassembled WGS sequence"/>
</dbReference>
<feature type="repeat" description="PPR" evidence="3">
    <location>
        <begin position="278"/>
        <end position="312"/>
    </location>
</feature>
<dbReference type="PANTHER" id="PTHR47936">
    <property type="entry name" value="PPR_LONG DOMAIN-CONTAINING PROTEIN"/>
    <property type="match status" value="1"/>
</dbReference>
<dbReference type="Pfam" id="PF13812">
    <property type="entry name" value="PPR_3"/>
    <property type="match status" value="1"/>
</dbReference>